<proteinExistence type="predicted"/>
<evidence type="ECO:0000313" key="1">
    <source>
        <dbReference type="EMBL" id="TFK69543.1"/>
    </source>
</evidence>
<sequence>MPPAPSSPPFVLNPAPDVNRGTNARPSSSSSSSTDIRPTKRQRKANGAAIPTASAHHQYPSNATPSTSFVDPDHPHLHHRRSPKHQITGTSSESTHHSGLSQVPPQSQPVDHIFIADGVASKKAGGKKAPLSCCECRRLKLKCDRTFPCASCKKRGCSEICPDGVLVSGKGTRFILANTEQLHSKIHEMSDRIRHLEEALESQYANCHCSASLSPPAPPPSQPTASTGFHISTFSTSSPSSSHSASPVREREFDRDKENASSKEPHPLLHPDLLGIKSTVALYGGAAVSGGSGGVDQHQHVSTPSQMQTSQMNTNMDVDLLVHKTNGFNKRGGANTNGMEVDDDGPRISEDGKLKLKVESSEHLDAEIMRLSHTFPLSDKISPDPNLVRREYIRNKLPSRVEADYLWDQAKKNALWQHNPHPSETFFPNLAHHCYSSSTEDLCPRRLALLLMILAIGCLVDLNTRGPDSPDAERYHHLARASLCEIPVMEETNVETITALFYEIWYLLVFSDKKKAAGYAWGLMGLTAKLAQSIGLHRNGNKSKVIPEEVEKRRALFWELMYLDARLSLSLGRPASLCINYMDCKRPSYTPDEGCDPSESSHYYQEWKHSCYVGCLAPVLDAISQPSLEYNVVLDLDKRIREFKIPEALQNGPLHSRSLILQRASLATALEAVLLQLHRSFFTRALSGPEEAFNRRHKYAPSVVAVFLSATRMIATVQDLFHREPELTSRILGYWSNAFSAAVALCLLVSRAPFTCLSPAALQELERARVLFNAAKDTCPRALQVIPILETMVGKANDIYNRWYNGQEVPTIVLRHTDEFPDTTISDPSGFNSPLDISTSSSPSSTSSPALSSSSITNLTVTGPDSFSYSHRSLSQCIVEVHQRARALFPMRKPCQCTNSVAVSCPPSHSWSPPPAVGTIGPVLPDLGSLYEYKGYSWVPDPATTTTSTAVALPNPQSSSTGGIRGFEESSARGSSERGSATPGLHTNAAEALTATLGYGKLLGRPLSSSSNSSGSHGVSSSSSSQHQQINHFGQSHVGRGSHEATATSTTGAQVQTWSFGGTSQPPLSPTSKLNMVHTLNFELGALNPGSDQSWMAFF</sequence>
<protein>
    <submittedName>
        <fullName evidence="1">Uncharacterized protein</fullName>
    </submittedName>
</protein>
<evidence type="ECO:0000313" key="2">
    <source>
        <dbReference type="Proteomes" id="UP000308600"/>
    </source>
</evidence>
<dbReference type="Proteomes" id="UP000308600">
    <property type="component" value="Unassembled WGS sequence"/>
</dbReference>
<organism evidence="1 2">
    <name type="scientific">Pluteus cervinus</name>
    <dbReference type="NCBI Taxonomy" id="181527"/>
    <lineage>
        <taxon>Eukaryota</taxon>
        <taxon>Fungi</taxon>
        <taxon>Dikarya</taxon>
        <taxon>Basidiomycota</taxon>
        <taxon>Agaricomycotina</taxon>
        <taxon>Agaricomycetes</taxon>
        <taxon>Agaricomycetidae</taxon>
        <taxon>Agaricales</taxon>
        <taxon>Pluteineae</taxon>
        <taxon>Pluteaceae</taxon>
        <taxon>Pluteus</taxon>
    </lineage>
</organism>
<reference evidence="1 2" key="1">
    <citation type="journal article" date="2019" name="Nat. Ecol. Evol.">
        <title>Megaphylogeny resolves global patterns of mushroom evolution.</title>
        <authorList>
            <person name="Varga T."/>
            <person name="Krizsan K."/>
            <person name="Foldi C."/>
            <person name="Dima B."/>
            <person name="Sanchez-Garcia M."/>
            <person name="Sanchez-Ramirez S."/>
            <person name="Szollosi G.J."/>
            <person name="Szarkandi J.G."/>
            <person name="Papp V."/>
            <person name="Albert L."/>
            <person name="Andreopoulos W."/>
            <person name="Angelini C."/>
            <person name="Antonin V."/>
            <person name="Barry K.W."/>
            <person name="Bougher N.L."/>
            <person name="Buchanan P."/>
            <person name="Buyck B."/>
            <person name="Bense V."/>
            <person name="Catcheside P."/>
            <person name="Chovatia M."/>
            <person name="Cooper J."/>
            <person name="Damon W."/>
            <person name="Desjardin D."/>
            <person name="Finy P."/>
            <person name="Geml J."/>
            <person name="Haridas S."/>
            <person name="Hughes K."/>
            <person name="Justo A."/>
            <person name="Karasinski D."/>
            <person name="Kautmanova I."/>
            <person name="Kiss B."/>
            <person name="Kocsube S."/>
            <person name="Kotiranta H."/>
            <person name="LaButti K.M."/>
            <person name="Lechner B.E."/>
            <person name="Liimatainen K."/>
            <person name="Lipzen A."/>
            <person name="Lukacs Z."/>
            <person name="Mihaltcheva S."/>
            <person name="Morgado L.N."/>
            <person name="Niskanen T."/>
            <person name="Noordeloos M.E."/>
            <person name="Ohm R.A."/>
            <person name="Ortiz-Santana B."/>
            <person name="Ovrebo C."/>
            <person name="Racz N."/>
            <person name="Riley R."/>
            <person name="Savchenko A."/>
            <person name="Shiryaev A."/>
            <person name="Soop K."/>
            <person name="Spirin V."/>
            <person name="Szebenyi C."/>
            <person name="Tomsovsky M."/>
            <person name="Tulloss R.E."/>
            <person name="Uehling J."/>
            <person name="Grigoriev I.V."/>
            <person name="Vagvolgyi C."/>
            <person name="Papp T."/>
            <person name="Martin F.M."/>
            <person name="Miettinen O."/>
            <person name="Hibbett D.S."/>
            <person name="Nagy L.G."/>
        </authorList>
    </citation>
    <scope>NUCLEOTIDE SEQUENCE [LARGE SCALE GENOMIC DNA]</scope>
    <source>
        <strain evidence="1 2">NL-1719</strain>
    </source>
</reference>
<dbReference type="EMBL" id="ML208329">
    <property type="protein sequence ID" value="TFK69543.1"/>
    <property type="molecule type" value="Genomic_DNA"/>
</dbReference>
<name>A0ACD3AUZ5_9AGAR</name>
<gene>
    <name evidence="1" type="ORF">BDN72DRAFT_840268</name>
</gene>
<accession>A0ACD3AUZ5</accession>
<keyword evidence="2" id="KW-1185">Reference proteome</keyword>